<proteinExistence type="predicted"/>
<keyword evidence="3" id="KW-1185">Reference proteome</keyword>
<dbReference type="Pfam" id="PF06342">
    <property type="entry name" value="DUF1057"/>
    <property type="match status" value="1"/>
</dbReference>
<evidence type="ECO:0000313" key="3">
    <source>
        <dbReference type="Proteomes" id="UP000728032"/>
    </source>
</evidence>
<dbReference type="SUPFAM" id="SSF53474">
    <property type="entry name" value="alpha/beta-Hydrolases"/>
    <property type="match status" value="1"/>
</dbReference>
<dbReference type="InterPro" id="IPR029058">
    <property type="entry name" value="AB_hydrolase_fold"/>
</dbReference>
<dbReference type="OrthoDB" id="6431331at2759"/>
<evidence type="ECO:0000313" key="2">
    <source>
        <dbReference type="EMBL" id="CAD7654289.1"/>
    </source>
</evidence>
<dbReference type="InterPro" id="IPR010463">
    <property type="entry name" value="DUF1057"/>
</dbReference>
<feature type="transmembrane region" description="Helical" evidence="1">
    <location>
        <begin position="6"/>
        <end position="24"/>
    </location>
</feature>
<keyword evidence="1" id="KW-0472">Membrane</keyword>
<dbReference type="EMBL" id="CAJPVJ010007763">
    <property type="protein sequence ID" value="CAG2171476.1"/>
    <property type="molecule type" value="Genomic_DNA"/>
</dbReference>
<sequence>MFAIVVAISSAIAVVCRLVVVFRATRRTTDLGDEELEERLGFAVRTTEVLFGREVYARLRRKDHPFQRDVKDLWKSVPEEGVRHVISYVDTAPDDATKRTLLLLHGMPGGIIDWEPFVRHFGREYRLLVPQLPDFHFSRTSGHFWHSNEERAALVTAFAAALGVNRVNALVCHSGGNPVALALIEARELDVGSLVMITPPGFQWISSAQRQQGVRMCRTASSRFRRLLFLFLFTDYVMRLFGVRETLVRNTTRDQFFGMTFLAVFSFDERVFRRRYQALKDRKLPVLFVMAEKDGLFPQWKFLKTLEWMGVAEDDRRVFTEVDANGKRSPRTEASDWLRVVNFRFGGHFCFLKFAPLFHEECEEFFAKTF</sequence>
<reference evidence="2" key="1">
    <citation type="submission" date="2020-11" db="EMBL/GenBank/DDBJ databases">
        <authorList>
            <person name="Tran Van P."/>
        </authorList>
    </citation>
    <scope>NUCLEOTIDE SEQUENCE</scope>
</reference>
<dbReference type="PANTHER" id="PTHR47533">
    <property type="entry name" value="PROTEIN CBG21859"/>
    <property type="match status" value="1"/>
</dbReference>
<organism evidence="2">
    <name type="scientific">Oppiella nova</name>
    <dbReference type="NCBI Taxonomy" id="334625"/>
    <lineage>
        <taxon>Eukaryota</taxon>
        <taxon>Metazoa</taxon>
        <taxon>Ecdysozoa</taxon>
        <taxon>Arthropoda</taxon>
        <taxon>Chelicerata</taxon>
        <taxon>Arachnida</taxon>
        <taxon>Acari</taxon>
        <taxon>Acariformes</taxon>
        <taxon>Sarcoptiformes</taxon>
        <taxon>Oribatida</taxon>
        <taxon>Brachypylina</taxon>
        <taxon>Oppioidea</taxon>
        <taxon>Oppiidae</taxon>
        <taxon>Oppiella</taxon>
    </lineage>
</organism>
<dbReference type="Gene3D" id="3.40.50.1820">
    <property type="entry name" value="alpha/beta hydrolase"/>
    <property type="match status" value="1"/>
</dbReference>
<gene>
    <name evidence="2" type="ORF">ONB1V03_LOCUS10936</name>
</gene>
<evidence type="ECO:0000256" key="1">
    <source>
        <dbReference type="SAM" id="Phobius"/>
    </source>
</evidence>
<dbReference type="PANTHER" id="PTHR47533:SF4">
    <property type="entry name" value="AB HYDROLASE-1 DOMAIN-CONTAINING PROTEIN"/>
    <property type="match status" value="1"/>
</dbReference>
<dbReference type="AlphaFoldDB" id="A0A7R9M8J3"/>
<keyword evidence="1" id="KW-0812">Transmembrane</keyword>
<keyword evidence="1" id="KW-1133">Transmembrane helix</keyword>
<evidence type="ECO:0008006" key="4">
    <source>
        <dbReference type="Google" id="ProtNLM"/>
    </source>
</evidence>
<dbReference type="Proteomes" id="UP000728032">
    <property type="component" value="Unassembled WGS sequence"/>
</dbReference>
<accession>A0A7R9M8J3</accession>
<dbReference type="EMBL" id="OC922588">
    <property type="protein sequence ID" value="CAD7654289.1"/>
    <property type="molecule type" value="Genomic_DNA"/>
</dbReference>
<name>A0A7R9M8J3_9ACAR</name>
<protein>
    <recommendedName>
        <fullName evidence="4">AB hydrolase-1 domain-containing protein</fullName>
    </recommendedName>
</protein>